<evidence type="ECO:0000256" key="1">
    <source>
        <dbReference type="ARBA" id="ARBA00004651"/>
    </source>
</evidence>
<dbReference type="Proteomes" id="UP000588647">
    <property type="component" value="Unassembled WGS sequence"/>
</dbReference>
<reference evidence="10 11" key="1">
    <citation type="submission" date="2020-08" db="EMBL/GenBank/DDBJ databases">
        <title>Genomic Encyclopedia of Type Strains, Phase IV (KMG-IV): sequencing the most valuable type-strain genomes for metagenomic binning, comparative biology and taxonomic classification.</title>
        <authorList>
            <person name="Goeker M."/>
        </authorList>
    </citation>
    <scope>NUCLEOTIDE SEQUENCE [LARGE SCALE GENOMIC DNA]</scope>
    <source>
        <strain evidence="10 11">DSM 103570</strain>
    </source>
</reference>
<dbReference type="RefSeq" id="WP_183206009.1">
    <property type="nucleotide sequence ID" value="NZ_JACIEM010000001.1"/>
</dbReference>
<feature type="domain" description="ComEC/Rec2-related protein" evidence="8">
    <location>
        <begin position="242"/>
        <end position="526"/>
    </location>
</feature>
<dbReference type="InterPro" id="IPR052159">
    <property type="entry name" value="Competence_DNA_uptake"/>
</dbReference>
<organism evidence="10 11">
    <name type="scientific">Aurantimonas endophytica</name>
    <dbReference type="NCBI Taxonomy" id="1522175"/>
    <lineage>
        <taxon>Bacteria</taxon>
        <taxon>Pseudomonadati</taxon>
        <taxon>Pseudomonadota</taxon>
        <taxon>Alphaproteobacteria</taxon>
        <taxon>Hyphomicrobiales</taxon>
        <taxon>Aurantimonadaceae</taxon>
        <taxon>Aurantimonas</taxon>
    </lineage>
</organism>
<feature type="transmembrane region" description="Helical" evidence="7">
    <location>
        <begin position="367"/>
        <end position="389"/>
    </location>
</feature>
<dbReference type="AlphaFoldDB" id="A0A7W6MN26"/>
<feature type="transmembrane region" description="Helical" evidence="7">
    <location>
        <begin position="410"/>
        <end position="434"/>
    </location>
</feature>
<feature type="transmembrane region" description="Helical" evidence="7">
    <location>
        <begin position="17"/>
        <end position="35"/>
    </location>
</feature>
<feature type="transmembrane region" description="Helical" evidence="7">
    <location>
        <begin position="514"/>
        <end position="545"/>
    </location>
</feature>
<keyword evidence="5 7" id="KW-0472">Membrane</keyword>
<evidence type="ECO:0000313" key="11">
    <source>
        <dbReference type="Proteomes" id="UP000588647"/>
    </source>
</evidence>
<feature type="domain" description="DUF4131" evidence="9">
    <location>
        <begin position="40"/>
        <end position="188"/>
    </location>
</feature>
<feature type="transmembrane region" description="Helical" evidence="7">
    <location>
        <begin position="329"/>
        <end position="347"/>
    </location>
</feature>
<comment type="subcellular location">
    <subcellularLocation>
        <location evidence="1">Cell membrane</location>
        <topology evidence="1">Multi-pass membrane protein</topology>
    </subcellularLocation>
</comment>
<sequence length="774" mass="82120">MAWLTAQLEAETRARSGFHLVPISLICGSVLVHALGWRPSLLLAFGTSAILLMVAWGFGGRPLWRGALLVAGMGMAGAGLASSEITRTATTIFSGEATVRVVGTVVARERDDRDRYRYMIDVAATDRPVLSRPPERVRILVGSRHQPIAPGENYAGLVRLRPPSGPAYPGSHDFALQPFFDGVGAYGFGLGAPDGMVGDAPPGPRPGIAERIRTQLALIRLAMTERIQDTIGGPAGAIAAALITGERAAIPEDAEEWLRSTGLAHVLSISGLHMAIVAGFALVLVRSLLALIAPVALGLPTKKIAAVAALAVATFYLGISGANVATQRAYVMLAVMLLAVLFDRPALTLRNLSIAAIVVVALRPHAVMTASFQMSFAATAALIGGYAAWNSRQRRRGQAVARRKGGIGRAVLVGLAAIIATSLFAGTATAPYSAYHFHRMALFGFVANLLTMPLFSFWIMPLALIGTLLMPFGLDGWFLQLMGAGVSLVLDIAYEVHLRLPDRGVGLMTAEGLLLLTAAIIAGSFFTSGLRWLAVPLTTFGLLLFPDRSPLPELLIFEDGKELATVGEAGDLAFLRDLPNDFVAEQWERAFAPQIRPGSAQRIRLPADCAEGFCRFATRGGLRIAWTNDYEKTGMACDEADVAIVARAIRLTRCQSGAALVTLRTLRRSGSLAVSTAPGTARPVVEKAIAEPFVEWNRHRAAPWPEYWRKPVEDEPVVGEVPSVSAVPVAPPPAFVAPPTPVIVNPETGTPPPDIATPLSDAVDSFAAPAGAQE</sequence>
<gene>
    <name evidence="10" type="ORF">GGR03_000532</name>
</gene>
<feature type="transmembrane region" description="Helical" evidence="7">
    <location>
        <begin position="266"/>
        <end position="292"/>
    </location>
</feature>
<feature type="transmembrane region" description="Helical" evidence="7">
    <location>
        <begin position="41"/>
        <end position="59"/>
    </location>
</feature>
<evidence type="ECO:0000256" key="6">
    <source>
        <dbReference type="SAM" id="MobiDB-lite"/>
    </source>
</evidence>
<evidence type="ECO:0000256" key="2">
    <source>
        <dbReference type="ARBA" id="ARBA00022475"/>
    </source>
</evidence>
<keyword evidence="3 7" id="KW-0812">Transmembrane</keyword>
<keyword evidence="11" id="KW-1185">Reference proteome</keyword>
<dbReference type="NCBIfam" id="TIGR00360">
    <property type="entry name" value="ComEC_N-term"/>
    <property type="match status" value="1"/>
</dbReference>
<evidence type="ECO:0000256" key="5">
    <source>
        <dbReference type="ARBA" id="ARBA00023136"/>
    </source>
</evidence>
<dbReference type="PANTHER" id="PTHR30619:SF1">
    <property type="entry name" value="RECOMBINATION PROTEIN 2"/>
    <property type="match status" value="1"/>
</dbReference>
<evidence type="ECO:0000313" key="10">
    <source>
        <dbReference type="EMBL" id="MBB4001485.1"/>
    </source>
</evidence>
<name>A0A7W6MN26_9HYPH</name>
<proteinExistence type="predicted"/>
<evidence type="ECO:0000259" key="8">
    <source>
        <dbReference type="Pfam" id="PF03772"/>
    </source>
</evidence>
<evidence type="ECO:0000259" key="9">
    <source>
        <dbReference type="Pfam" id="PF13567"/>
    </source>
</evidence>
<evidence type="ECO:0000256" key="3">
    <source>
        <dbReference type="ARBA" id="ARBA00022692"/>
    </source>
</evidence>
<dbReference type="EMBL" id="JACIEM010000001">
    <property type="protein sequence ID" value="MBB4001485.1"/>
    <property type="molecule type" value="Genomic_DNA"/>
</dbReference>
<dbReference type="InterPro" id="IPR004477">
    <property type="entry name" value="ComEC_N"/>
</dbReference>
<dbReference type="Pfam" id="PF03772">
    <property type="entry name" value="Competence"/>
    <property type="match status" value="1"/>
</dbReference>
<evidence type="ECO:0000256" key="7">
    <source>
        <dbReference type="SAM" id="Phobius"/>
    </source>
</evidence>
<evidence type="ECO:0000256" key="4">
    <source>
        <dbReference type="ARBA" id="ARBA00022989"/>
    </source>
</evidence>
<dbReference type="PANTHER" id="PTHR30619">
    <property type="entry name" value="DNA INTERNALIZATION/COMPETENCE PROTEIN COMEC/REC2"/>
    <property type="match status" value="1"/>
</dbReference>
<dbReference type="Pfam" id="PF13567">
    <property type="entry name" value="DUF4131"/>
    <property type="match status" value="1"/>
</dbReference>
<protein>
    <submittedName>
        <fullName evidence="10">Competence protein ComEC</fullName>
    </submittedName>
</protein>
<accession>A0A7W6MN26</accession>
<keyword evidence="2" id="KW-1003">Cell membrane</keyword>
<comment type="caution">
    <text evidence="10">The sequence shown here is derived from an EMBL/GenBank/DDBJ whole genome shotgun (WGS) entry which is preliminary data.</text>
</comment>
<keyword evidence="4 7" id="KW-1133">Transmembrane helix</keyword>
<feature type="region of interest" description="Disordered" evidence="6">
    <location>
        <begin position="741"/>
        <end position="774"/>
    </location>
</feature>
<feature type="transmembrane region" description="Helical" evidence="7">
    <location>
        <begin position="440"/>
        <end position="465"/>
    </location>
</feature>
<dbReference type="InterPro" id="IPR025405">
    <property type="entry name" value="DUF4131"/>
</dbReference>
<dbReference type="GO" id="GO:0005886">
    <property type="term" value="C:plasma membrane"/>
    <property type="evidence" value="ECO:0007669"/>
    <property type="project" value="UniProtKB-SubCell"/>
</dbReference>
<feature type="transmembrane region" description="Helical" evidence="7">
    <location>
        <begin position="304"/>
        <end position="322"/>
    </location>
</feature>